<feature type="compositionally biased region" description="Low complexity" evidence="1">
    <location>
        <begin position="262"/>
        <end position="273"/>
    </location>
</feature>
<accession>A0A3M7M8E0</accession>
<evidence type="ECO:0000313" key="2">
    <source>
        <dbReference type="EMBL" id="RMZ70781.1"/>
    </source>
</evidence>
<protein>
    <submittedName>
        <fullName evidence="2">Uncharacterized protein</fullName>
    </submittedName>
</protein>
<dbReference type="Proteomes" id="UP000265663">
    <property type="component" value="Unassembled WGS sequence"/>
</dbReference>
<name>A0A3M7M8E0_9PLEO</name>
<dbReference type="AlphaFoldDB" id="A0A3M7M8E0"/>
<keyword evidence="3" id="KW-1185">Reference proteome</keyword>
<evidence type="ECO:0000313" key="3">
    <source>
        <dbReference type="Proteomes" id="UP000265663"/>
    </source>
</evidence>
<feature type="region of interest" description="Disordered" evidence="1">
    <location>
        <begin position="437"/>
        <end position="517"/>
    </location>
</feature>
<proteinExistence type="predicted"/>
<gene>
    <name evidence="2" type="ORF">GMOD_00008412</name>
</gene>
<evidence type="ECO:0000256" key="1">
    <source>
        <dbReference type="SAM" id="MobiDB-lite"/>
    </source>
</evidence>
<dbReference type="OrthoDB" id="3945111at2759"/>
<sequence length="517" mass="56791">MFSQATGVTARLRDDHGLSNDANPIIELARHDTTSSTGSAVQLPPGYWTMDLSGNCPSCHHHHKALRMRIRVSRDSPHAGDVHCEKCKRLWLAFGQVNTTRISLLSTMSIEPPPLESEFRAALVHIIRAATPIAALSPTLTMIPEANSSIPSRETSVRSATRAGMQRPFTTIGNEPGLVPAGTSNSVSGLRKANVSPVEHRRTHWAKRIGVKGSRFVHHVKQRIVSKLPNHRLSFVPKRISSPEQHQTVREPLNSNDPPPLLTSTNLDDNTSSSITFEAGLTTNPPDVCSGPGTSADALASLKELDPQVLQPLPSHQRFNWGRKQFTEFRALSTSPTDPPVMVDNETQISISESLQLIPGPYSHRYSLLAHMGGWLGSNEYLDSIRGSNATLNGRPLSISETRLSDADTIVETLRGSRERRPHSLNYAMQAHWSRAEARRSIDSNTTGGAVRSMTTGRGHAENRLSYPLLNRTSSVYDTEPPTPRTQVQFEDEDESTSDQENPNLSLESPRTPPTTA</sequence>
<feature type="compositionally biased region" description="Polar residues" evidence="1">
    <location>
        <begin position="499"/>
        <end position="510"/>
    </location>
</feature>
<feature type="region of interest" description="Disordered" evidence="1">
    <location>
        <begin position="237"/>
        <end position="273"/>
    </location>
</feature>
<organism evidence="2 3">
    <name type="scientific">Pyrenophora seminiperda CCB06</name>
    <dbReference type="NCBI Taxonomy" id="1302712"/>
    <lineage>
        <taxon>Eukaryota</taxon>
        <taxon>Fungi</taxon>
        <taxon>Dikarya</taxon>
        <taxon>Ascomycota</taxon>
        <taxon>Pezizomycotina</taxon>
        <taxon>Dothideomycetes</taxon>
        <taxon>Pleosporomycetidae</taxon>
        <taxon>Pleosporales</taxon>
        <taxon>Pleosporineae</taxon>
        <taxon>Pleosporaceae</taxon>
        <taxon>Pyrenophora</taxon>
    </lineage>
</organism>
<reference evidence="2 3" key="1">
    <citation type="journal article" date="2014" name="PLoS ONE">
        <title>De novo Genome Assembly of the Fungal Plant Pathogen Pyrenophora semeniperda.</title>
        <authorList>
            <person name="Soliai M.M."/>
            <person name="Meyer S.E."/>
            <person name="Udall J.A."/>
            <person name="Elzinga D.E."/>
            <person name="Hermansen R.A."/>
            <person name="Bodily P.M."/>
            <person name="Hart A.A."/>
            <person name="Coleman C.E."/>
        </authorList>
    </citation>
    <scope>NUCLEOTIDE SEQUENCE [LARGE SCALE GENOMIC DNA]</scope>
    <source>
        <strain evidence="2 3">CCB06</strain>
        <tissue evidence="2">Mycelium</tissue>
    </source>
</reference>
<dbReference type="EMBL" id="KE747825">
    <property type="protein sequence ID" value="RMZ70781.1"/>
    <property type="molecule type" value="Genomic_DNA"/>
</dbReference>
<feature type="compositionally biased region" description="Polar residues" evidence="1">
    <location>
        <begin position="443"/>
        <end position="456"/>
    </location>
</feature>
<feature type="region of interest" description="Disordered" evidence="1">
    <location>
        <begin position="168"/>
        <end position="201"/>
    </location>
</feature>